<dbReference type="Pfam" id="PF03772">
    <property type="entry name" value="Competence"/>
    <property type="match status" value="1"/>
</dbReference>
<evidence type="ECO:0000256" key="6">
    <source>
        <dbReference type="SAM" id="Phobius"/>
    </source>
</evidence>
<evidence type="ECO:0000256" key="5">
    <source>
        <dbReference type="ARBA" id="ARBA00023136"/>
    </source>
</evidence>
<gene>
    <name evidence="9" type="ORF">SAMN04488036_101504</name>
</gene>
<evidence type="ECO:0000256" key="2">
    <source>
        <dbReference type="ARBA" id="ARBA00022475"/>
    </source>
</evidence>
<proteinExistence type="predicted"/>
<sequence length="681" mass="71873">MRFLSQFRTALLEQHGHLFNWVPVCLGGGIGLYFLLRFEPPVLGLWGAGGAAAAMMVLARGRSPDMAAALLCLALVSGGFAIAGARAHLVAEPVLTFRYYGPVEGRVAGIDRSSSGAVRLTLEEVVLERIAPQATPHRVRVSLHGGPVGTNPKPGMLVGTTAFLSPPNGPAEPGGFDFKRHAWFQQLGAIGYSRVPLVALHPDLVANPVFAFRMRLSSGIQARMPPEVAGFAAAVTTGDRSAIPEDVLEALRIANLAHLLAISGLHMGLLAAVIFAGVRLGLAMVPALGLRLNGKKVAAVAGLVASGCYLLLSGGNVSTQRAFVMTAVMLVAILLDRRALSLRAVAVAATLVLLLRPESLLGPGFQMSFAATTALVAVFGALRDRQIGLGPKWARPVSAVFLSSLVAGLATAPFAALHFNHLAHYGLPANLLSVPVMGTVVAPSAVMAAVLAPLGLEAFPLWVMSKGLAWIQGVARFFSALDGARSFVVSPMGAVLPIQTLGAVWLVLWRNAARWIGAAVVCLAVGLWARTERPDVLISQSGGLVGVALANGRALSKPKGDGFVARVWLENDGVKPDQESASRLWKKKGNPIRPTSVGKNGVLFHLSGKRALAAFTGCDANDILVMTQKSPRKWPCKTFDREFLDQHGSVAISFEGDTAKITTAREVSGQRLWHRPLTPQD</sequence>
<dbReference type="RefSeq" id="WP_093319823.1">
    <property type="nucleotide sequence ID" value="NZ_FOSZ01000001.1"/>
</dbReference>
<evidence type="ECO:0000256" key="4">
    <source>
        <dbReference type="ARBA" id="ARBA00022989"/>
    </source>
</evidence>
<feature type="transmembrane region" description="Helical" evidence="6">
    <location>
        <begin position="436"/>
        <end position="463"/>
    </location>
</feature>
<dbReference type="InterPro" id="IPR052159">
    <property type="entry name" value="Competence_DNA_uptake"/>
</dbReference>
<dbReference type="InterPro" id="IPR025405">
    <property type="entry name" value="DUF4131"/>
</dbReference>
<dbReference type="GO" id="GO:0005886">
    <property type="term" value="C:plasma membrane"/>
    <property type="evidence" value="ECO:0007669"/>
    <property type="project" value="UniProtKB-SubCell"/>
</dbReference>
<feature type="transmembrane region" description="Helical" evidence="6">
    <location>
        <begin position="42"/>
        <end position="59"/>
    </location>
</feature>
<dbReference type="OrthoDB" id="9790149at2"/>
<feature type="transmembrane region" description="Helical" evidence="6">
    <location>
        <begin position="484"/>
        <end position="506"/>
    </location>
</feature>
<keyword evidence="10" id="KW-1185">Reference proteome</keyword>
<feature type="transmembrane region" description="Helical" evidence="6">
    <location>
        <begin position="340"/>
        <end position="357"/>
    </location>
</feature>
<evidence type="ECO:0000256" key="3">
    <source>
        <dbReference type="ARBA" id="ARBA00022692"/>
    </source>
</evidence>
<keyword evidence="3 6" id="KW-0812">Transmembrane</keyword>
<dbReference type="STRING" id="1280847.SAMN04488036_101504"/>
<protein>
    <submittedName>
        <fullName evidence="9">Competence protein ComEC</fullName>
    </submittedName>
</protein>
<keyword evidence="5 6" id="KW-0472">Membrane</keyword>
<evidence type="ECO:0000313" key="9">
    <source>
        <dbReference type="EMBL" id="SFK58225.1"/>
    </source>
</evidence>
<accession>A0A1I4AP27</accession>
<evidence type="ECO:0000256" key="1">
    <source>
        <dbReference type="ARBA" id="ARBA00004651"/>
    </source>
</evidence>
<dbReference type="Proteomes" id="UP000198851">
    <property type="component" value="Unassembled WGS sequence"/>
</dbReference>
<feature type="transmembrane region" description="Helical" evidence="6">
    <location>
        <begin position="294"/>
        <end position="312"/>
    </location>
</feature>
<organism evidence="9 10">
    <name type="scientific">Shimia haliotis</name>
    <dbReference type="NCBI Taxonomy" id="1280847"/>
    <lineage>
        <taxon>Bacteria</taxon>
        <taxon>Pseudomonadati</taxon>
        <taxon>Pseudomonadota</taxon>
        <taxon>Alphaproteobacteria</taxon>
        <taxon>Rhodobacterales</taxon>
        <taxon>Roseobacteraceae</taxon>
    </lineage>
</organism>
<comment type="subcellular location">
    <subcellularLocation>
        <location evidence="1">Cell membrane</location>
        <topology evidence="1">Multi-pass membrane protein</topology>
    </subcellularLocation>
</comment>
<evidence type="ECO:0000259" key="8">
    <source>
        <dbReference type="Pfam" id="PF13567"/>
    </source>
</evidence>
<keyword evidence="4 6" id="KW-1133">Transmembrane helix</keyword>
<feature type="transmembrane region" description="Helical" evidence="6">
    <location>
        <begin position="66"/>
        <end position="85"/>
    </location>
</feature>
<dbReference type="EMBL" id="FOSZ01000001">
    <property type="protein sequence ID" value="SFK58225.1"/>
    <property type="molecule type" value="Genomic_DNA"/>
</dbReference>
<feature type="domain" description="ComEC/Rec2-related protein" evidence="7">
    <location>
        <begin position="236"/>
        <end position="510"/>
    </location>
</feature>
<feature type="transmembrane region" description="Helical" evidence="6">
    <location>
        <begin position="394"/>
        <end position="416"/>
    </location>
</feature>
<evidence type="ECO:0000313" key="10">
    <source>
        <dbReference type="Proteomes" id="UP000198851"/>
    </source>
</evidence>
<dbReference type="NCBIfam" id="TIGR00360">
    <property type="entry name" value="ComEC_N-term"/>
    <property type="match status" value="1"/>
</dbReference>
<feature type="transmembrane region" description="Helical" evidence="6">
    <location>
        <begin position="363"/>
        <end position="382"/>
    </location>
</feature>
<evidence type="ECO:0000259" key="7">
    <source>
        <dbReference type="Pfam" id="PF03772"/>
    </source>
</evidence>
<dbReference type="AlphaFoldDB" id="A0A1I4AP27"/>
<dbReference type="InterPro" id="IPR004477">
    <property type="entry name" value="ComEC_N"/>
</dbReference>
<feature type="transmembrane region" description="Helical" evidence="6">
    <location>
        <begin position="18"/>
        <end position="36"/>
    </location>
</feature>
<keyword evidence="2" id="KW-1003">Cell membrane</keyword>
<reference evidence="10" key="1">
    <citation type="submission" date="2016-10" db="EMBL/GenBank/DDBJ databases">
        <authorList>
            <person name="Varghese N."/>
            <person name="Submissions S."/>
        </authorList>
    </citation>
    <scope>NUCLEOTIDE SEQUENCE [LARGE SCALE GENOMIC DNA]</scope>
    <source>
        <strain evidence="10">DSM 28453</strain>
    </source>
</reference>
<dbReference type="PANTHER" id="PTHR30619">
    <property type="entry name" value="DNA INTERNALIZATION/COMPETENCE PROTEIN COMEC/REC2"/>
    <property type="match status" value="1"/>
</dbReference>
<dbReference type="Pfam" id="PF13567">
    <property type="entry name" value="DUF4131"/>
    <property type="match status" value="1"/>
</dbReference>
<feature type="domain" description="DUF4131" evidence="8">
    <location>
        <begin position="41"/>
        <end position="194"/>
    </location>
</feature>
<feature type="transmembrane region" description="Helical" evidence="6">
    <location>
        <begin position="256"/>
        <end position="282"/>
    </location>
</feature>
<name>A0A1I4AP27_9RHOB</name>
<dbReference type="PANTHER" id="PTHR30619:SF1">
    <property type="entry name" value="RECOMBINATION PROTEIN 2"/>
    <property type="match status" value="1"/>
</dbReference>